<accession>A0A0A8YUX3</accession>
<evidence type="ECO:0000313" key="1">
    <source>
        <dbReference type="EMBL" id="JAD26397.1"/>
    </source>
</evidence>
<proteinExistence type="predicted"/>
<dbReference type="EMBL" id="GBRH01271498">
    <property type="protein sequence ID" value="JAD26397.1"/>
    <property type="molecule type" value="Transcribed_RNA"/>
</dbReference>
<organism evidence="1">
    <name type="scientific">Arundo donax</name>
    <name type="common">Giant reed</name>
    <name type="synonym">Donax arundinaceus</name>
    <dbReference type="NCBI Taxonomy" id="35708"/>
    <lineage>
        <taxon>Eukaryota</taxon>
        <taxon>Viridiplantae</taxon>
        <taxon>Streptophyta</taxon>
        <taxon>Embryophyta</taxon>
        <taxon>Tracheophyta</taxon>
        <taxon>Spermatophyta</taxon>
        <taxon>Magnoliopsida</taxon>
        <taxon>Liliopsida</taxon>
        <taxon>Poales</taxon>
        <taxon>Poaceae</taxon>
        <taxon>PACMAD clade</taxon>
        <taxon>Arundinoideae</taxon>
        <taxon>Arundineae</taxon>
        <taxon>Arundo</taxon>
    </lineage>
</organism>
<name>A0A0A8YUX3_ARUDO</name>
<protein>
    <submittedName>
        <fullName evidence="1">Uncharacterized protein</fullName>
    </submittedName>
</protein>
<sequence>MTIWLSLSWAVVLFVSGFKLFLVEHNLQHCWFFSL</sequence>
<reference evidence="1" key="1">
    <citation type="submission" date="2014-09" db="EMBL/GenBank/DDBJ databases">
        <authorList>
            <person name="Magalhaes I.L.F."/>
            <person name="Oliveira U."/>
            <person name="Santos F.R."/>
            <person name="Vidigal T.H.D.A."/>
            <person name="Brescovit A.D."/>
            <person name="Santos A.J."/>
        </authorList>
    </citation>
    <scope>NUCLEOTIDE SEQUENCE</scope>
    <source>
        <tissue evidence="1">Shoot tissue taken approximately 20 cm above the soil surface</tissue>
    </source>
</reference>
<reference evidence="1" key="2">
    <citation type="journal article" date="2015" name="Data Brief">
        <title>Shoot transcriptome of the giant reed, Arundo donax.</title>
        <authorList>
            <person name="Barrero R.A."/>
            <person name="Guerrero F.D."/>
            <person name="Moolhuijzen P."/>
            <person name="Goolsby J.A."/>
            <person name="Tidwell J."/>
            <person name="Bellgard S.E."/>
            <person name="Bellgard M.I."/>
        </authorList>
    </citation>
    <scope>NUCLEOTIDE SEQUENCE</scope>
    <source>
        <tissue evidence="1">Shoot tissue taken approximately 20 cm above the soil surface</tissue>
    </source>
</reference>
<dbReference type="AlphaFoldDB" id="A0A0A8YUX3"/>